<protein>
    <submittedName>
        <fullName evidence="2">Uncharacterized protein</fullName>
    </submittedName>
</protein>
<organism evidence="2 3">
    <name type="scientific">Brachionus plicatilis</name>
    <name type="common">Marine rotifer</name>
    <name type="synonym">Brachionus muelleri</name>
    <dbReference type="NCBI Taxonomy" id="10195"/>
    <lineage>
        <taxon>Eukaryota</taxon>
        <taxon>Metazoa</taxon>
        <taxon>Spiralia</taxon>
        <taxon>Gnathifera</taxon>
        <taxon>Rotifera</taxon>
        <taxon>Eurotatoria</taxon>
        <taxon>Monogononta</taxon>
        <taxon>Pseudotrocha</taxon>
        <taxon>Ploima</taxon>
        <taxon>Brachionidae</taxon>
        <taxon>Brachionus</taxon>
    </lineage>
</organism>
<dbReference type="Proteomes" id="UP000276133">
    <property type="component" value="Unassembled WGS sequence"/>
</dbReference>
<evidence type="ECO:0000313" key="2">
    <source>
        <dbReference type="EMBL" id="RNA07641.1"/>
    </source>
</evidence>
<dbReference type="AlphaFoldDB" id="A0A3M7Q9J4"/>
<comment type="caution">
    <text evidence="2">The sequence shown here is derived from an EMBL/GenBank/DDBJ whole genome shotgun (WGS) entry which is preliminary data.</text>
</comment>
<accession>A0A3M7Q9J4</accession>
<keyword evidence="3" id="KW-1185">Reference proteome</keyword>
<gene>
    <name evidence="2" type="ORF">BpHYR1_013134</name>
</gene>
<dbReference type="EMBL" id="REGN01006975">
    <property type="protein sequence ID" value="RNA07641.1"/>
    <property type="molecule type" value="Genomic_DNA"/>
</dbReference>
<proteinExistence type="predicted"/>
<evidence type="ECO:0000313" key="3">
    <source>
        <dbReference type="Proteomes" id="UP000276133"/>
    </source>
</evidence>
<sequence length="71" mass="8586">MNRPTPEFSQLIRNLSQKVKLECFFFIELANFVKKGTEVVERLKAEVESKKQKKFEAEEKKRQKEDKKIRR</sequence>
<feature type="region of interest" description="Disordered" evidence="1">
    <location>
        <begin position="48"/>
        <end position="71"/>
    </location>
</feature>
<evidence type="ECO:0000256" key="1">
    <source>
        <dbReference type="SAM" id="MobiDB-lite"/>
    </source>
</evidence>
<name>A0A3M7Q9J4_BRAPC</name>
<reference evidence="2 3" key="1">
    <citation type="journal article" date="2018" name="Sci. Rep.">
        <title>Genomic signatures of local adaptation to the degree of environmental predictability in rotifers.</title>
        <authorList>
            <person name="Franch-Gras L."/>
            <person name="Hahn C."/>
            <person name="Garcia-Roger E.M."/>
            <person name="Carmona M.J."/>
            <person name="Serra M."/>
            <person name="Gomez A."/>
        </authorList>
    </citation>
    <scope>NUCLEOTIDE SEQUENCE [LARGE SCALE GENOMIC DNA]</scope>
    <source>
        <strain evidence="2">HYR1</strain>
    </source>
</reference>